<proteinExistence type="predicted"/>
<reference evidence="1" key="1">
    <citation type="journal article" date="2016" name="Nat. Genet.">
        <title>A high-quality carrot genome assembly provides new insights into carotenoid accumulation and asterid genome evolution.</title>
        <authorList>
            <person name="Iorizzo M."/>
            <person name="Ellison S."/>
            <person name="Senalik D."/>
            <person name="Zeng P."/>
            <person name="Satapoomin P."/>
            <person name="Huang J."/>
            <person name="Bowman M."/>
            <person name="Iovene M."/>
            <person name="Sanseverino W."/>
            <person name="Cavagnaro P."/>
            <person name="Yildiz M."/>
            <person name="Macko-Podgorni A."/>
            <person name="Moranska E."/>
            <person name="Grzebelus E."/>
            <person name="Grzebelus D."/>
            <person name="Ashrafi H."/>
            <person name="Zheng Z."/>
            <person name="Cheng S."/>
            <person name="Spooner D."/>
            <person name="Van Deynze A."/>
            <person name="Simon P."/>
        </authorList>
    </citation>
    <scope>NUCLEOTIDE SEQUENCE [LARGE SCALE GENOMIC DNA]</scope>
    <source>
        <tissue evidence="1">Leaf</tissue>
    </source>
</reference>
<dbReference type="AlphaFoldDB" id="A0A166BU96"/>
<evidence type="ECO:0000313" key="1">
    <source>
        <dbReference type="EMBL" id="KZN02881.1"/>
    </source>
</evidence>
<sequence length="61" mass="6897">MKDSSELLILFEDGSFFQGSKSFGNMIEDFEMPPGHRFLANELMLQSDEPPRTDSDPLTLS</sequence>
<gene>
    <name evidence="1" type="ORF">DCAR_011637</name>
</gene>
<protein>
    <submittedName>
        <fullName evidence="1">Uncharacterized protein</fullName>
    </submittedName>
</protein>
<dbReference type="EMBL" id="LNRQ01000003">
    <property type="protein sequence ID" value="KZN02881.1"/>
    <property type="molecule type" value="Genomic_DNA"/>
</dbReference>
<dbReference type="Gramene" id="KZN02881">
    <property type="protein sequence ID" value="KZN02881"/>
    <property type="gene ID" value="DCAR_011637"/>
</dbReference>
<accession>A0A166BU96</accession>
<comment type="caution">
    <text evidence="1">The sequence shown here is derived from an EMBL/GenBank/DDBJ whole genome shotgun (WGS) entry which is preliminary data.</text>
</comment>
<name>A0A166BU96_DAUCS</name>
<organism evidence="1">
    <name type="scientific">Daucus carota subsp. sativus</name>
    <name type="common">Carrot</name>
    <dbReference type="NCBI Taxonomy" id="79200"/>
    <lineage>
        <taxon>Eukaryota</taxon>
        <taxon>Viridiplantae</taxon>
        <taxon>Streptophyta</taxon>
        <taxon>Embryophyta</taxon>
        <taxon>Tracheophyta</taxon>
        <taxon>Spermatophyta</taxon>
        <taxon>Magnoliopsida</taxon>
        <taxon>eudicotyledons</taxon>
        <taxon>Gunneridae</taxon>
        <taxon>Pentapetalae</taxon>
        <taxon>asterids</taxon>
        <taxon>campanulids</taxon>
        <taxon>Apiales</taxon>
        <taxon>Apiaceae</taxon>
        <taxon>Apioideae</taxon>
        <taxon>Scandiceae</taxon>
        <taxon>Daucinae</taxon>
        <taxon>Daucus</taxon>
        <taxon>Daucus sect. Daucus</taxon>
    </lineage>
</organism>